<dbReference type="eggNOG" id="ENOG502Z7MM">
    <property type="taxonomic scope" value="Bacteria"/>
</dbReference>
<dbReference type="AlphaFoldDB" id="R4KL61"/>
<dbReference type="InterPro" id="IPR046953">
    <property type="entry name" value="Spore_GerAC-like_C"/>
</dbReference>
<evidence type="ECO:0000259" key="2">
    <source>
        <dbReference type="Pfam" id="PF05504"/>
    </source>
</evidence>
<protein>
    <submittedName>
        <fullName evidence="3">Spore germination B3/ GerAC like, C-terminal</fullName>
    </submittedName>
</protein>
<evidence type="ECO:0000313" key="3">
    <source>
        <dbReference type="EMBL" id="AGL02312.1"/>
    </source>
</evidence>
<dbReference type="Pfam" id="PF05504">
    <property type="entry name" value="Spore_GerAC"/>
    <property type="match status" value="1"/>
</dbReference>
<dbReference type="HOGENOM" id="CLU_051140_0_0_9"/>
<organism evidence="3 4">
    <name type="scientific">Desulfoscipio gibsoniae DSM 7213</name>
    <dbReference type="NCBI Taxonomy" id="767817"/>
    <lineage>
        <taxon>Bacteria</taxon>
        <taxon>Bacillati</taxon>
        <taxon>Bacillota</taxon>
        <taxon>Clostridia</taxon>
        <taxon>Eubacteriales</taxon>
        <taxon>Desulfallaceae</taxon>
        <taxon>Desulfoscipio</taxon>
    </lineage>
</organism>
<reference evidence="3 4" key="1">
    <citation type="submission" date="2012-01" db="EMBL/GenBank/DDBJ databases">
        <title>Complete sequence of Desulfotomaculum gibsoniae DSM 7213.</title>
        <authorList>
            <consortium name="US DOE Joint Genome Institute"/>
            <person name="Lucas S."/>
            <person name="Han J."/>
            <person name="Lapidus A."/>
            <person name="Cheng J.-F."/>
            <person name="Goodwin L."/>
            <person name="Pitluck S."/>
            <person name="Peters L."/>
            <person name="Ovchinnikova G."/>
            <person name="Teshima H."/>
            <person name="Detter J.C."/>
            <person name="Han C."/>
            <person name="Tapia R."/>
            <person name="Land M."/>
            <person name="Hauser L."/>
            <person name="Kyrpides N."/>
            <person name="Ivanova N."/>
            <person name="Pagani I."/>
            <person name="Parshina S."/>
            <person name="Plugge C."/>
            <person name="Muyzer G."/>
            <person name="Kuever J."/>
            <person name="Ivanova A."/>
            <person name="Nazina T."/>
            <person name="Klenk H.-P."/>
            <person name="Brambilla E."/>
            <person name="Spring S."/>
            <person name="Stams A.F."/>
            <person name="Woyke T."/>
        </authorList>
    </citation>
    <scope>NUCLEOTIDE SEQUENCE [LARGE SCALE GENOMIC DNA]</scope>
    <source>
        <strain evidence="3 4">DSM 7213</strain>
    </source>
</reference>
<dbReference type="STRING" id="767817.Desgi_2917"/>
<proteinExistence type="predicted"/>
<dbReference type="Proteomes" id="UP000013520">
    <property type="component" value="Chromosome"/>
</dbReference>
<dbReference type="PANTHER" id="PTHR35789">
    <property type="entry name" value="SPORE GERMINATION PROTEIN B3"/>
    <property type="match status" value="1"/>
</dbReference>
<keyword evidence="4" id="KW-1185">Reference proteome</keyword>
<dbReference type="RefSeq" id="WP_006520833.1">
    <property type="nucleotide sequence ID" value="NC_021184.1"/>
</dbReference>
<sequence length="244" mass="26996">MGDSIFIPLATDELEPIAARVIATSFPDKSAGSQGGDGGNTAVMPGDLGTQGEVAQKAGLLRVSGMAVFRETRLVGWLNEKESRGWGWIRKRVKRGYAVTLTPRSTQGQLNPVTFYLLGGKSSIKYSIDNDEVAVHVTVNVRGEVIEWATGIDLTDPDIINSLEADLAEEIKSEVEAALEKGQQELKSDIFGFGFQLFRQHKREWNQEFKDRWPELFPSIPIDVNVNARIENTGIILRTLKLKP</sequence>
<gene>
    <name evidence="3" type="ORF">Desgi_2917</name>
</gene>
<feature type="region of interest" description="Disordered" evidence="1">
    <location>
        <begin position="28"/>
        <end position="47"/>
    </location>
</feature>
<dbReference type="InterPro" id="IPR008844">
    <property type="entry name" value="Spore_GerAC-like"/>
</dbReference>
<accession>R4KL61</accession>
<dbReference type="PANTHER" id="PTHR35789:SF1">
    <property type="entry name" value="SPORE GERMINATION PROTEIN B3"/>
    <property type="match status" value="1"/>
</dbReference>
<dbReference type="EMBL" id="CP003273">
    <property type="protein sequence ID" value="AGL02312.1"/>
    <property type="molecule type" value="Genomic_DNA"/>
</dbReference>
<dbReference type="Gene3D" id="3.30.300.210">
    <property type="entry name" value="Nutrient germinant receptor protein C, domain 3"/>
    <property type="match status" value="1"/>
</dbReference>
<dbReference type="OrthoDB" id="9816067at2"/>
<evidence type="ECO:0000313" key="4">
    <source>
        <dbReference type="Proteomes" id="UP000013520"/>
    </source>
</evidence>
<dbReference type="GO" id="GO:0016020">
    <property type="term" value="C:membrane"/>
    <property type="evidence" value="ECO:0007669"/>
    <property type="project" value="InterPro"/>
</dbReference>
<dbReference type="KEGG" id="dgi:Desgi_2917"/>
<evidence type="ECO:0000256" key="1">
    <source>
        <dbReference type="SAM" id="MobiDB-lite"/>
    </source>
</evidence>
<feature type="domain" description="Spore germination GerAC-like C-terminal" evidence="2">
    <location>
        <begin position="64"/>
        <end position="234"/>
    </location>
</feature>
<name>R4KL61_9FIRM</name>
<dbReference type="GO" id="GO:0009847">
    <property type="term" value="P:spore germination"/>
    <property type="evidence" value="ECO:0007669"/>
    <property type="project" value="InterPro"/>
</dbReference>
<dbReference type="InterPro" id="IPR038501">
    <property type="entry name" value="Spore_GerAC_C_sf"/>
</dbReference>